<dbReference type="PROSITE" id="PS00216">
    <property type="entry name" value="SUGAR_TRANSPORT_1"/>
    <property type="match status" value="1"/>
</dbReference>
<comment type="catalytic activity">
    <reaction evidence="15">
        <text>L-arginyl-L-alpha-amino acid(out) = L-arginyl-L-alpha-amino acid(in)</text>
        <dbReference type="Rhea" id="RHEA:79371"/>
        <dbReference type="ChEBI" id="CHEBI:84315"/>
    </reaction>
</comment>
<dbReference type="RefSeq" id="WP_147830654.1">
    <property type="nucleotide sequence ID" value="NZ_BPQF01000003.1"/>
</dbReference>
<dbReference type="PANTHER" id="PTHR23512">
    <property type="entry name" value="MAJOR FACILITATOR SUPERFAMILY DOMAIN-CONTAINING PROTEIN 1"/>
    <property type="match status" value="1"/>
</dbReference>
<protein>
    <recommendedName>
        <fullName evidence="21">Lysosomal dipeptide transporter MFSD1</fullName>
    </recommendedName>
    <alternativeName>
        <fullName evidence="22">Major facilitator superfamily domain-containing protein 1</fullName>
    </alternativeName>
</protein>
<dbReference type="InterPro" id="IPR005829">
    <property type="entry name" value="Sugar_transporter_CS"/>
</dbReference>
<comment type="catalytic activity">
    <reaction evidence="10">
        <text>L-alpha-aminoacyl-L-arginine(out) = L-alpha-aminoacyl-L-arginine(in)</text>
        <dbReference type="Rhea" id="RHEA:79367"/>
        <dbReference type="ChEBI" id="CHEBI:229968"/>
    </reaction>
</comment>
<dbReference type="SUPFAM" id="SSF103473">
    <property type="entry name" value="MFS general substrate transporter"/>
    <property type="match status" value="1"/>
</dbReference>
<dbReference type="EMBL" id="BPQF01000003">
    <property type="protein sequence ID" value="GJD38088.1"/>
    <property type="molecule type" value="Genomic_DNA"/>
</dbReference>
<comment type="similarity">
    <text evidence="2">Belongs to the major facilitator superfamily.</text>
</comment>
<evidence type="ECO:0000256" key="26">
    <source>
        <dbReference type="SAM" id="Phobius"/>
    </source>
</evidence>
<name>A0AAV4Z2C5_9HYPH</name>
<evidence type="ECO:0000313" key="29">
    <source>
        <dbReference type="Proteomes" id="UP001055307"/>
    </source>
</evidence>
<dbReference type="Proteomes" id="UP001055307">
    <property type="component" value="Unassembled WGS sequence"/>
</dbReference>
<reference evidence="28" key="1">
    <citation type="journal article" date="2016" name="Front. Microbiol.">
        <title>Genome Sequence of the Piezophilic, Mesophilic Sulfate-Reducing Bacterium Desulfovibrio indicus J2T.</title>
        <authorList>
            <person name="Cao J."/>
            <person name="Maignien L."/>
            <person name="Shao Z."/>
            <person name="Alain K."/>
            <person name="Jebbar M."/>
        </authorList>
    </citation>
    <scope>NUCLEOTIDE SEQUENCE</scope>
    <source>
        <strain evidence="28">DSM 21893</strain>
    </source>
</reference>
<evidence type="ECO:0000256" key="20">
    <source>
        <dbReference type="ARBA" id="ARBA00044924"/>
    </source>
</evidence>
<evidence type="ECO:0000256" key="14">
    <source>
        <dbReference type="ARBA" id="ARBA00044898"/>
    </source>
</evidence>
<evidence type="ECO:0000256" key="17">
    <source>
        <dbReference type="ARBA" id="ARBA00044903"/>
    </source>
</evidence>
<evidence type="ECO:0000256" key="21">
    <source>
        <dbReference type="ARBA" id="ARBA00044985"/>
    </source>
</evidence>
<comment type="catalytic activity">
    <reaction evidence="20">
        <text>L-lysyl-glycine(out) = L-lysyl-glycine(in)</text>
        <dbReference type="Rhea" id="RHEA:79407"/>
        <dbReference type="ChEBI" id="CHEBI:191202"/>
    </reaction>
</comment>
<evidence type="ECO:0000256" key="19">
    <source>
        <dbReference type="ARBA" id="ARBA00044919"/>
    </source>
</evidence>
<evidence type="ECO:0000256" key="5">
    <source>
        <dbReference type="ARBA" id="ARBA00022989"/>
    </source>
</evidence>
<keyword evidence="4 26" id="KW-0812">Transmembrane</keyword>
<comment type="catalytic activity">
    <reaction evidence="13">
        <text>L-alpha-aminoacyl-L-lysine(out) = L-alpha-aminoacyl-L-lysine(in)</text>
        <dbReference type="Rhea" id="RHEA:79383"/>
        <dbReference type="ChEBI" id="CHEBI:229966"/>
    </reaction>
</comment>
<dbReference type="InterPro" id="IPR020846">
    <property type="entry name" value="MFS_dom"/>
</dbReference>
<evidence type="ECO:0000256" key="24">
    <source>
        <dbReference type="ARBA" id="ARBA00046376"/>
    </source>
</evidence>
<dbReference type="InterPro" id="IPR011701">
    <property type="entry name" value="MFS"/>
</dbReference>
<evidence type="ECO:0000256" key="3">
    <source>
        <dbReference type="ARBA" id="ARBA00022448"/>
    </source>
</evidence>
<comment type="catalytic activity">
    <reaction evidence="19">
        <text>L-alanyl-L-lysine(out) = L-alanyl-L-lysine(in)</text>
        <dbReference type="Rhea" id="RHEA:79415"/>
        <dbReference type="ChEBI" id="CHEBI:192470"/>
    </reaction>
</comment>
<dbReference type="Gene3D" id="1.20.1250.20">
    <property type="entry name" value="MFS general substrate transporter like domains"/>
    <property type="match status" value="2"/>
</dbReference>
<organism evidence="28 29">
    <name type="scientific">Methylobacterium bullatum</name>
    <dbReference type="NCBI Taxonomy" id="570505"/>
    <lineage>
        <taxon>Bacteria</taxon>
        <taxon>Pseudomonadati</taxon>
        <taxon>Pseudomonadota</taxon>
        <taxon>Alphaproteobacteria</taxon>
        <taxon>Hyphomicrobiales</taxon>
        <taxon>Methylobacteriaceae</taxon>
        <taxon>Methylobacterium</taxon>
    </lineage>
</organism>
<feature type="region of interest" description="Disordered" evidence="25">
    <location>
        <begin position="1"/>
        <end position="24"/>
    </location>
</feature>
<comment type="catalytic activity">
    <reaction evidence="12">
        <text>L-lysyl-L-alpha-amino acid(out) = L-lysyl-L-alpha-amino acid(in)</text>
        <dbReference type="Rhea" id="RHEA:79387"/>
        <dbReference type="ChEBI" id="CHEBI:229965"/>
    </reaction>
</comment>
<comment type="catalytic activity">
    <reaction evidence="17">
        <text>L-arginyl-glycine(out) = L-arginyl-glycine(in)</text>
        <dbReference type="Rhea" id="RHEA:79391"/>
        <dbReference type="ChEBI" id="CHEBI:229955"/>
    </reaction>
</comment>
<dbReference type="Pfam" id="PF07690">
    <property type="entry name" value="MFS_1"/>
    <property type="match status" value="1"/>
</dbReference>
<feature type="transmembrane region" description="Helical" evidence="26">
    <location>
        <begin position="156"/>
        <end position="175"/>
    </location>
</feature>
<keyword evidence="7" id="KW-0458">Lysosome</keyword>
<evidence type="ECO:0000256" key="12">
    <source>
        <dbReference type="ARBA" id="ARBA00044891"/>
    </source>
</evidence>
<evidence type="ECO:0000256" key="11">
    <source>
        <dbReference type="ARBA" id="ARBA00044884"/>
    </source>
</evidence>
<evidence type="ECO:0000256" key="16">
    <source>
        <dbReference type="ARBA" id="ARBA00044900"/>
    </source>
</evidence>
<feature type="transmembrane region" description="Helical" evidence="26">
    <location>
        <begin position="412"/>
        <end position="430"/>
    </location>
</feature>
<evidence type="ECO:0000256" key="8">
    <source>
        <dbReference type="ARBA" id="ARBA00044876"/>
    </source>
</evidence>
<dbReference type="CDD" id="cd06174">
    <property type="entry name" value="MFS"/>
    <property type="match status" value="1"/>
</dbReference>
<evidence type="ECO:0000313" key="28">
    <source>
        <dbReference type="EMBL" id="GJD38088.1"/>
    </source>
</evidence>
<dbReference type="GO" id="GO:0022857">
    <property type="term" value="F:transmembrane transporter activity"/>
    <property type="evidence" value="ECO:0007669"/>
    <property type="project" value="InterPro"/>
</dbReference>
<feature type="domain" description="Major facilitator superfamily (MFS) profile" evidence="27">
    <location>
        <begin position="35"/>
        <end position="435"/>
    </location>
</feature>
<dbReference type="InterPro" id="IPR036259">
    <property type="entry name" value="MFS_trans_sf"/>
</dbReference>
<feature type="transmembrane region" description="Helical" evidence="26">
    <location>
        <begin position="372"/>
        <end position="392"/>
    </location>
</feature>
<evidence type="ECO:0000256" key="10">
    <source>
        <dbReference type="ARBA" id="ARBA00044881"/>
    </source>
</evidence>
<feature type="transmembrane region" description="Helical" evidence="26">
    <location>
        <begin position="73"/>
        <end position="95"/>
    </location>
</feature>
<feature type="transmembrane region" description="Helical" evidence="26">
    <location>
        <begin position="34"/>
        <end position="53"/>
    </location>
</feature>
<comment type="catalytic activity">
    <reaction evidence="14">
        <text>L-aspartyl-L-lysine(out) = L-aspartyl-L-lysine(in)</text>
        <dbReference type="Rhea" id="RHEA:79411"/>
        <dbReference type="ChEBI" id="CHEBI:229953"/>
    </reaction>
</comment>
<dbReference type="GO" id="GO:0005765">
    <property type="term" value="C:lysosomal membrane"/>
    <property type="evidence" value="ECO:0007669"/>
    <property type="project" value="UniProtKB-SubCell"/>
</dbReference>
<evidence type="ECO:0000256" key="2">
    <source>
        <dbReference type="ARBA" id="ARBA00008335"/>
    </source>
</evidence>
<comment type="subcellular location">
    <subcellularLocation>
        <location evidence="1">Lysosome membrane</location>
        <topology evidence="1">Multi-pass membrane protein</topology>
    </subcellularLocation>
</comment>
<evidence type="ECO:0000256" key="13">
    <source>
        <dbReference type="ARBA" id="ARBA00044893"/>
    </source>
</evidence>
<feature type="transmembrane region" description="Helical" evidence="26">
    <location>
        <begin position="195"/>
        <end position="215"/>
    </location>
</feature>
<comment type="catalytic activity">
    <reaction evidence="16">
        <text>L-lysyl-L-lysine(out) = L-lysyl-L-lysine(in)</text>
        <dbReference type="Rhea" id="RHEA:79403"/>
        <dbReference type="ChEBI" id="CHEBI:229956"/>
    </reaction>
</comment>
<feature type="transmembrane region" description="Helical" evidence="26">
    <location>
        <begin position="127"/>
        <end position="149"/>
    </location>
</feature>
<keyword evidence="5 26" id="KW-1133">Transmembrane helix</keyword>
<keyword evidence="29" id="KW-1185">Reference proteome</keyword>
<comment type="catalytic activity">
    <reaction evidence="11">
        <text>L-alpha-aminoacyl-L-histidine(out) = L-alpha-aminoacyl-L-histidine(in)</text>
        <dbReference type="Rhea" id="RHEA:79375"/>
        <dbReference type="ChEBI" id="CHEBI:229967"/>
    </reaction>
</comment>
<evidence type="ECO:0000259" key="27">
    <source>
        <dbReference type="PROSITE" id="PS50850"/>
    </source>
</evidence>
<feature type="transmembrane region" description="Helical" evidence="26">
    <location>
        <begin position="315"/>
        <end position="335"/>
    </location>
</feature>
<sequence length="456" mass="47529">MVDAAIATGDPKGPLAAPPASGRSDPSPPAELKLLFLLSWLLCAVFYFFQYAVRSAPGVMQAELTSAWGANHIGTMISAYYVAYAVMALVAGVLLDRYGAHRTIPYGIAVVGLGCLVFAQGSEAAGMAGFVLQATGAIFAFVGSSYVAARYLPTRMLALFIGLTQCLGMAGAAFGSKPVHMAIDPAGGFNVPWQHVWVAFAAMGFALALATWFVMPRETGDSPSHHAELSLSGLLHPFKVIFGNPQSWLAGIVGGLLFLPTTIGALVWATSFLHAGENLSMADAASDAAMVPIGWVIGCPLLGYVSDRLGRRKPVLLGGALLMLAAGLTAIYVPVGTLPRYSVALVLGIASGAAMIPFSMMKETNPSQVKGTAAGVMNFLVFVTTGIMSPFISHLMLPRQSVPLTLSDFQTAFLPLVGGVVLALILALFLRETGTAEQGPLAQDGTKPFVPTLAPA</sequence>
<comment type="subunit">
    <text evidence="24">Homodimer. Interacts with lysosomal protein GLMP (via lumenal domain); the interaction starts while both proteins are still in the endoplasmic reticulum and is required for stabilization of MFSD1 in lysosomes but has no direct effect on its targeting to lysosomes or transporter activity.</text>
</comment>
<feature type="transmembrane region" description="Helical" evidence="26">
    <location>
        <begin position="289"/>
        <end position="306"/>
    </location>
</feature>
<dbReference type="AlphaFoldDB" id="A0AAV4Z2C5"/>
<evidence type="ECO:0000256" key="25">
    <source>
        <dbReference type="SAM" id="MobiDB-lite"/>
    </source>
</evidence>
<comment type="caution">
    <text evidence="28">The sequence shown here is derived from an EMBL/GenBank/DDBJ whole genome shotgun (WGS) entry which is preliminary data.</text>
</comment>
<reference evidence="28" key="2">
    <citation type="submission" date="2021-08" db="EMBL/GenBank/DDBJ databases">
        <authorList>
            <person name="Tani A."/>
            <person name="Ola A."/>
            <person name="Ogura Y."/>
            <person name="Katsura K."/>
            <person name="Hayashi T."/>
        </authorList>
    </citation>
    <scope>NUCLEOTIDE SEQUENCE</scope>
    <source>
        <strain evidence="28">DSM 21893</strain>
    </source>
</reference>
<feature type="transmembrane region" description="Helical" evidence="26">
    <location>
        <begin position="104"/>
        <end position="121"/>
    </location>
</feature>
<comment type="function">
    <text evidence="23">Lysosomal dipeptide uniporter that selectively exports lysine, arginine or histidine-containing dipeptides with a net positive charge from the lysosome lumen into the cytosol. Could play a role in a specific type of protein O-glycosylation indirectly regulating macrophages migration and tissue invasion. Also essential for liver homeostasis.</text>
</comment>
<evidence type="ECO:0000256" key="1">
    <source>
        <dbReference type="ARBA" id="ARBA00004155"/>
    </source>
</evidence>
<keyword evidence="3" id="KW-0813">Transport</keyword>
<evidence type="ECO:0000256" key="6">
    <source>
        <dbReference type="ARBA" id="ARBA00023136"/>
    </source>
</evidence>
<accession>A0AAV4Z2C5</accession>
<dbReference type="PANTHER" id="PTHR23512:SF3">
    <property type="entry name" value="MAJOR FACILITATOR SUPERFAMILY DOMAIN-CONTAINING PROTEIN 1"/>
    <property type="match status" value="1"/>
</dbReference>
<dbReference type="PROSITE" id="PS50850">
    <property type="entry name" value="MFS"/>
    <property type="match status" value="1"/>
</dbReference>
<feature type="transmembrane region" description="Helical" evidence="26">
    <location>
        <begin position="341"/>
        <end position="360"/>
    </location>
</feature>
<keyword evidence="6 26" id="KW-0472">Membrane</keyword>
<feature type="transmembrane region" description="Helical" evidence="26">
    <location>
        <begin position="248"/>
        <end position="269"/>
    </location>
</feature>
<evidence type="ECO:0000256" key="23">
    <source>
        <dbReference type="ARBA" id="ARBA00045709"/>
    </source>
</evidence>
<comment type="catalytic activity">
    <reaction evidence="18">
        <text>L-histidyl-L-alpha-amino acid(out) = L-histidyl-L-alpha-amino acid(in)</text>
        <dbReference type="Rhea" id="RHEA:79379"/>
        <dbReference type="ChEBI" id="CHEBI:229964"/>
    </reaction>
</comment>
<comment type="catalytic activity">
    <reaction evidence="9">
        <text>L-histidyl-glycine(out) = L-histidyl-glycine(in)</text>
        <dbReference type="Rhea" id="RHEA:79395"/>
        <dbReference type="ChEBI" id="CHEBI:229957"/>
    </reaction>
</comment>
<evidence type="ECO:0000256" key="7">
    <source>
        <dbReference type="ARBA" id="ARBA00023228"/>
    </source>
</evidence>
<evidence type="ECO:0000256" key="9">
    <source>
        <dbReference type="ARBA" id="ARBA00044878"/>
    </source>
</evidence>
<gene>
    <name evidence="28" type="ORF">OICFNHDK_0528</name>
</gene>
<evidence type="ECO:0000256" key="18">
    <source>
        <dbReference type="ARBA" id="ARBA00044912"/>
    </source>
</evidence>
<proteinExistence type="inferred from homology"/>
<evidence type="ECO:0000256" key="22">
    <source>
        <dbReference type="ARBA" id="ARBA00045018"/>
    </source>
</evidence>
<dbReference type="InterPro" id="IPR052187">
    <property type="entry name" value="MFSD1"/>
</dbReference>
<comment type="catalytic activity">
    <reaction evidence="8">
        <text>L-lysyl-L-alanine(out) = L-lysyl-L-alanine(in)</text>
        <dbReference type="Rhea" id="RHEA:79399"/>
        <dbReference type="ChEBI" id="CHEBI:229954"/>
    </reaction>
</comment>
<evidence type="ECO:0000256" key="15">
    <source>
        <dbReference type="ARBA" id="ARBA00044899"/>
    </source>
</evidence>
<evidence type="ECO:0000256" key="4">
    <source>
        <dbReference type="ARBA" id="ARBA00022692"/>
    </source>
</evidence>